<proteinExistence type="predicted"/>
<gene>
    <name evidence="3" type="primary">LOC34618836</name>
</gene>
<keyword evidence="1" id="KW-1133">Transmembrane helix</keyword>
<keyword evidence="1" id="KW-0812">Transmembrane</keyword>
<dbReference type="RefSeq" id="XP_026193442.1">
    <property type="nucleotide sequence ID" value="XM_026337657.1"/>
</dbReference>
<dbReference type="Proteomes" id="UP000515125">
    <property type="component" value="Unplaced"/>
</dbReference>
<dbReference type="AlphaFoldDB" id="A0A6P6S1C4"/>
<organism evidence="2 3">
    <name type="scientific">Cyclospora cayetanensis</name>
    <dbReference type="NCBI Taxonomy" id="88456"/>
    <lineage>
        <taxon>Eukaryota</taxon>
        <taxon>Sar</taxon>
        <taxon>Alveolata</taxon>
        <taxon>Apicomplexa</taxon>
        <taxon>Conoidasida</taxon>
        <taxon>Coccidia</taxon>
        <taxon>Eucoccidiorida</taxon>
        <taxon>Eimeriorina</taxon>
        <taxon>Eimeriidae</taxon>
        <taxon>Cyclospora</taxon>
    </lineage>
</organism>
<evidence type="ECO:0000256" key="1">
    <source>
        <dbReference type="SAM" id="Phobius"/>
    </source>
</evidence>
<accession>A0A6P6S1C4</accession>
<evidence type="ECO:0000313" key="2">
    <source>
        <dbReference type="Proteomes" id="UP000515125"/>
    </source>
</evidence>
<dbReference type="OrthoDB" id="10349405at2759"/>
<keyword evidence="1" id="KW-0472">Membrane</keyword>
<feature type="transmembrane region" description="Helical" evidence="1">
    <location>
        <begin position="126"/>
        <end position="147"/>
    </location>
</feature>
<dbReference type="GeneID" id="34618836"/>
<sequence>MEIPTFQSLSDDCLRVADALYNARHDMLAEAVDIEVRIFPCPVCLLCLLLITAEAGRVLHLSSMDQCMETRFGFFSNVTSRAIIYFYLGIDLNRHKPWLEEAISYPRAAHWREQIASVLCLQRGFLVLRLCAAGLLFMGAGVISIVFRRRQVPPEGEVLPNY</sequence>
<name>A0A6P6S1C4_9EIME</name>
<evidence type="ECO:0000313" key="3">
    <source>
        <dbReference type="RefSeq" id="XP_026193442.1"/>
    </source>
</evidence>
<protein>
    <submittedName>
        <fullName evidence="3">Uncharacterized protein LOC34618836</fullName>
    </submittedName>
</protein>
<keyword evidence="2" id="KW-1185">Reference proteome</keyword>
<reference evidence="3" key="1">
    <citation type="submission" date="2025-08" db="UniProtKB">
        <authorList>
            <consortium name="RefSeq"/>
        </authorList>
    </citation>
    <scope>IDENTIFICATION</scope>
</reference>